<evidence type="ECO:0000313" key="3">
    <source>
        <dbReference type="Proteomes" id="UP000186817"/>
    </source>
</evidence>
<dbReference type="AlphaFoldDB" id="A0A1Q9BU17"/>
<proteinExistence type="predicted"/>
<sequence>MENQVRTELQKKDFTSTELDNASRSLKRMADVSVDDQMIHLFCALKRVKGQGARLNASILSQWQARSVQSTTVKSTYWVVPNTAPELAHPDIQQHIVDPEDLPEVPSGLLQQGICFVDQVVDRSKLGKHVSTIELALGVQRFSSPDPLDATVAAFWFRAYSNHILRKYETSKKAPDDFLKSLDPCTSLCIKFTVKSLLAHKALEELAFFTEPLKQLKERLPSFLPELAEALLHMEGSLKSVDKVSFEHLDLSQQRLLYRSVLYQQFVAARAHEDLQREMKRVRAGGTFEPERVQSMLNGPATEQDKANMRFGLDWFTSMAKEDRVKLLSTHGLRQPKFRFIMAKPENFDRLAQWLDEGATDSDAAIMELQPLTVKTATLEDLDPQKVLRMALLVAKEVNCINTVVHPLFRSLLKDFQKVLHAAGDSDLRVELAKACFMEACSQKAGIKGVSIHFSTEALAAEEHKDAIQNMSKLLPQSSSVSEHGPAHKFLCEVFRVAKM</sequence>
<gene>
    <name evidence="2" type="ORF">AK812_SmicGene46462</name>
</gene>
<dbReference type="Proteomes" id="UP000186817">
    <property type="component" value="Unassembled WGS sequence"/>
</dbReference>
<evidence type="ECO:0000313" key="2">
    <source>
        <dbReference type="EMBL" id="OLP74100.1"/>
    </source>
</evidence>
<evidence type="ECO:0000256" key="1">
    <source>
        <dbReference type="SAM" id="MobiDB-lite"/>
    </source>
</evidence>
<feature type="region of interest" description="Disordered" evidence="1">
    <location>
        <begin position="1"/>
        <end position="20"/>
    </location>
</feature>
<keyword evidence="3" id="KW-1185">Reference proteome</keyword>
<protein>
    <submittedName>
        <fullName evidence="2">Uncharacterized protein</fullName>
    </submittedName>
</protein>
<comment type="caution">
    <text evidence="2">The sequence shown here is derived from an EMBL/GenBank/DDBJ whole genome shotgun (WGS) entry which is preliminary data.</text>
</comment>
<dbReference type="EMBL" id="LSRX01004262">
    <property type="protein sequence ID" value="OLP74100.1"/>
    <property type="molecule type" value="Genomic_DNA"/>
</dbReference>
<reference evidence="2 3" key="1">
    <citation type="submission" date="2016-02" db="EMBL/GenBank/DDBJ databases">
        <title>Genome analysis of coral dinoflagellate symbionts highlights evolutionary adaptations to a symbiotic lifestyle.</title>
        <authorList>
            <person name="Aranda M."/>
            <person name="Li Y."/>
            <person name="Liew Y.J."/>
            <person name="Baumgarten S."/>
            <person name="Simakov O."/>
            <person name="Wilson M."/>
            <person name="Piel J."/>
            <person name="Ashoor H."/>
            <person name="Bougouffa S."/>
            <person name="Bajic V.B."/>
            <person name="Ryu T."/>
            <person name="Ravasi T."/>
            <person name="Bayer T."/>
            <person name="Micklem G."/>
            <person name="Kim H."/>
            <person name="Bhak J."/>
            <person name="Lajeunesse T.C."/>
            <person name="Voolstra C.R."/>
        </authorList>
    </citation>
    <scope>NUCLEOTIDE SEQUENCE [LARGE SCALE GENOMIC DNA]</scope>
    <source>
        <strain evidence="2 3">CCMP2467</strain>
    </source>
</reference>
<dbReference type="OrthoDB" id="409471at2759"/>
<accession>A0A1Q9BU17</accession>
<name>A0A1Q9BU17_SYMMI</name>
<organism evidence="2 3">
    <name type="scientific">Symbiodinium microadriaticum</name>
    <name type="common">Dinoflagellate</name>
    <name type="synonym">Zooxanthella microadriatica</name>
    <dbReference type="NCBI Taxonomy" id="2951"/>
    <lineage>
        <taxon>Eukaryota</taxon>
        <taxon>Sar</taxon>
        <taxon>Alveolata</taxon>
        <taxon>Dinophyceae</taxon>
        <taxon>Suessiales</taxon>
        <taxon>Symbiodiniaceae</taxon>
        <taxon>Symbiodinium</taxon>
    </lineage>
</organism>